<keyword evidence="2" id="KW-1185">Reference proteome</keyword>
<evidence type="ECO:0000313" key="1">
    <source>
        <dbReference type="EMBL" id="MEA5580409.1"/>
    </source>
</evidence>
<comment type="caution">
    <text evidence="1">The sequence shown here is derived from an EMBL/GenBank/DDBJ whole genome shotgun (WGS) entry which is preliminary data.</text>
</comment>
<sequence length="121" mass="13903">MRDPQRLDYFENELDTVKHLLISTAQYAESSDHKINRLIDRQDITQNQLDGLSLTVQAMGAKIDRFVDNASDFIDTTRARNAILDDVVLELRDSQNSTNAALERLEIILAKLMQRNEENNI</sequence>
<evidence type="ECO:0000313" key="2">
    <source>
        <dbReference type="Proteomes" id="UP001302120"/>
    </source>
</evidence>
<gene>
    <name evidence="1" type="ORF">VB620_03525</name>
</gene>
<dbReference type="Proteomes" id="UP001302120">
    <property type="component" value="Unassembled WGS sequence"/>
</dbReference>
<organism evidence="1 2">
    <name type="scientific">Nodularia harveyana UHCC-0300</name>
    <dbReference type="NCBI Taxonomy" id="2974287"/>
    <lineage>
        <taxon>Bacteria</taxon>
        <taxon>Bacillati</taxon>
        <taxon>Cyanobacteriota</taxon>
        <taxon>Cyanophyceae</taxon>
        <taxon>Nostocales</taxon>
        <taxon>Nodulariaceae</taxon>
        <taxon>Nodularia</taxon>
    </lineage>
</organism>
<proteinExistence type="predicted"/>
<protein>
    <submittedName>
        <fullName evidence="1">Uncharacterized protein</fullName>
    </submittedName>
</protein>
<name>A0ABU5UA61_9CYAN</name>
<accession>A0ABU5UA61</accession>
<dbReference type="EMBL" id="JAYGHG010000003">
    <property type="protein sequence ID" value="MEA5580409.1"/>
    <property type="molecule type" value="Genomic_DNA"/>
</dbReference>
<dbReference type="RefSeq" id="WP_323194751.1">
    <property type="nucleotide sequence ID" value="NZ_JAYGHG010000003.1"/>
</dbReference>
<reference evidence="1 2" key="1">
    <citation type="submission" date="2023-12" db="EMBL/GenBank/DDBJ databases">
        <title>Baltic Sea Cyanobacteria.</title>
        <authorList>
            <person name="Delbaje E."/>
            <person name="Fewer D.P."/>
            <person name="Shishido T.K."/>
        </authorList>
    </citation>
    <scope>NUCLEOTIDE SEQUENCE [LARGE SCALE GENOMIC DNA]</scope>
    <source>
        <strain evidence="1 2">UHCC-0300</strain>
    </source>
</reference>